<comment type="caution">
    <text evidence="9">The sequence shown here is derived from an EMBL/GenBank/DDBJ whole genome shotgun (WGS) entry which is preliminary data.</text>
</comment>
<keyword evidence="3" id="KW-1003">Cell membrane</keyword>
<evidence type="ECO:0000256" key="3">
    <source>
        <dbReference type="ARBA" id="ARBA00022475"/>
    </source>
</evidence>
<dbReference type="PANTHER" id="PTHR23513">
    <property type="entry name" value="INTEGRAL MEMBRANE EFFLUX PROTEIN-RELATED"/>
    <property type="match status" value="1"/>
</dbReference>
<evidence type="ECO:0000256" key="5">
    <source>
        <dbReference type="ARBA" id="ARBA00022989"/>
    </source>
</evidence>
<dbReference type="CDD" id="cd06173">
    <property type="entry name" value="MFS_MefA_like"/>
    <property type="match status" value="1"/>
</dbReference>
<evidence type="ECO:0000256" key="7">
    <source>
        <dbReference type="SAM" id="Phobius"/>
    </source>
</evidence>
<keyword evidence="5 7" id="KW-1133">Transmembrane helix</keyword>
<comment type="subcellular location">
    <subcellularLocation>
        <location evidence="1">Cell membrane</location>
        <topology evidence="1">Multi-pass membrane protein</topology>
    </subcellularLocation>
</comment>
<evidence type="ECO:0000256" key="2">
    <source>
        <dbReference type="ARBA" id="ARBA00022448"/>
    </source>
</evidence>
<dbReference type="InterPro" id="IPR020846">
    <property type="entry name" value="MFS_dom"/>
</dbReference>
<dbReference type="EMBL" id="BAAAHQ010000015">
    <property type="protein sequence ID" value="GAA0929879.1"/>
    <property type="molecule type" value="Genomic_DNA"/>
</dbReference>
<sequence length="397" mass="40494">MRALRSARLGADFTRLWAASAVSNLGDGITLAAGPLLVASLTGEPLLVAGAAFAQQLPWLLVAPLSGVYVDRLDRRRLIIVVNVLRGLAVAGLAVAIAASAVSIPLIYAVFFLLGVGETLADTAFGALIPATVAADRLTIANSRLATTTVLGNQILSKPLGGWLFASAAALPFAVDAITFLAGAALIAAMRVRPPRGTATGRVREDVRAGLRWLWRHRLLRTLAVTMGVANVAFCAAFAVFALLARERLGLAAAGYGFLLAAFGVGGLVGGFLSARVQRAVPARVLLRGGLVVEVVTHAVLAATTEPLLAGAVLAVFGAHGVNWGIIVATLLQRSVPDGLRGRVGSVYSLVQVGGAAAGSLLGGLVGQVAGVTATFWAASAAMAAITVVSWRPLAAA</sequence>
<dbReference type="Pfam" id="PF05977">
    <property type="entry name" value="MFS_3"/>
    <property type="match status" value="1"/>
</dbReference>
<feature type="transmembrane region" description="Helical" evidence="7">
    <location>
        <begin position="251"/>
        <end position="273"/>
    </location>
</feature>
<name>A0ABP4A113_9ACTN</name>
<dbReference type="InterPro" id="IPR036259">
    <property type="entry name" value="MFS_trans_sf"/>
</dbReference>
<dbReference type="Proteomes" id="UP001501578">
    <property type="component" value="Unassembled WGS sequence"/>
</dbReference>
<dbReference type="Gene3D" id="1.20.1250.20">
    <property type="entry name" value="MFS general substrate transporter like domains"/>
    <property type="match status" value="1"/>
</dbReference>
<feature type="transmembrane region" description="Helical" evidence="7">
    <location>
        <begin position="21"/>
        <end position="41"/>
    </location>
</feature>
<proteinExistence type="predicted"/>
<evidence type="ECO:0000256" key="1">
    <source>
        <dbReference type="ARBA" id="ARBA00004651"/>
    </source>
</evidence>
<evidence type="ECO:0000313" key="9">
    <source>
        <dbReference type="EMBL" id="GAA0929879.1"/>
    </source>
</evidence>
<protein>
    <submittedName>
        <fullName evidence="9">MFS transporter</fullName>
    </submittedName>
</protein>
<dbReference type="PROSITE" id="PS50850">
    <property type="entry name" value="MFS"/>
    <property type="match status" value="1"/>
</dbReference>
<evidence type="ECO:0000259" key="8">
    <source>
        <dbReference type="PROSITE" id="PS50850"/>
    </source>
</evidence>
<dbReference type="SUPFAM" id="SSF103473">
    <property type="entry name" value="MFS general substrate transporter"/>
    <property type="match status" value="1"/>
</dbReference>
<evidence type="ECO:0000313" key="10">
    <source>
        <dbReference type="Proteomes" id="UP001501578"/>
    </source>
</evidence>
<feature type="transmembrane region" description="Helical" evidence="7">
    <location>
        <begin position="344"/>
        <end position="363"/>
    </location>
</feature>
<feature type="transmembrane region" description="Helical" evidence="7">
    <location>
        <begin position="369"/>
        <end position="391"/>
    </location>
</feature>
<evidence type="ECO:0000256" key="6">
    <source>
        <dbReference type="ARBA" id="ARBA00023136"/>
    </source>
</evidence>
<gene>
    <name evidence="9" type="ORF">GCM10009560_34030</name>
</gene>
<feature type="transmembrane region" description="Helical" evidence="7">
    <location>
        <begin position="222"/>
        <end position="245"/>
    </location>
</feature>
<reference evidence="10" key="1">
    <citation type="journal article" date="2019" name="Int. J. Syst. Evol. Microbiol.">
        <title>The Global Catalogue of Microorganisms (GCM) 10K type strain sequencing project: providing services to taxonomists for standard genome sequencing and annotation.</title>
        <authorList>
            <consortium name="The Broad Institute Genomics Platform"/>
            <consortium name="The Broad Institute Genome Sequencing Center for Infectious Disease"/>
            <person name="Wu L."/>
            <person name="Ma J."/>
        </authorList>
    </citation>
    <scope>NUCLEOTIDE SEQUENCE [LARGE SCALE GENOMIC DNA]</scope>
    <source>
        <strain evidence="10">JCM 11136</strain>
    </source>
</reference>
<dbReference type="RefSeq" id="WP_343950841.1">
    <property type="nucleotide sequence ID" value="NZ_BAAAHQ010000015.1"/>
</dbReference>
<accession>A0ABP4A113</accession>
<evidence type="ECO:0000256" key="4">
    <source>
        <dbReference type="ARBA" id="ARBA00022692"/>
    </source>
</evidence>
<feature type="transmembrane region" description="Helical" evidence="7">
    <location>
        <begin position="47"/>
        <end position="70"/>
    </location>
</feature>
<feature type="transmembrane region" description="Helical" evidence="7">
    <location>
        <begin position="309"/>
        <end position="332"/>
    </location>
</feature>
<keyword evidence="6 7" id="KW-0472">Membrane</keyword>
<feature type="transmembrane region" description="Helical" evidence="7">
    <location>
        <begin position="163"/>
        <end position="188"/>
    </location>
</feature>
<keyword evidence="4 7" id="KW-0812">Transmembrane</keyword>
<organism evidence="9 10">
    <name type="scientific">Nonomuraea longicatena</name>
    <dbReference type="NCBI Taxonomy" id="83682"/>
    <lineage>
        <taxon>Bacteria</taxon>
        <taxon>Bacillati</taxon>
        <taxon>Actinomycetota</taxon>
        <taxon>Actinomycetes</taxon>
        <taxon>Streptosporangiales</taxon>
        <taxon>Streptosporangiaceae</taxon>
        <taxon>Nonomuraea</taxon>
    </lineage>
</organism>
<dbReference type="InterPro" id="IPR010290">
    <property type="entry name" value="TM_effector"/>
</dbReference>
<feature type="transmembrane region" description="Helical" evidence="7">
    <location>
        <begin position="90"/>
        <end position="114"/>
    </location>
</feature>
<keyword evidence="10" id="KW-1185">Reference proteome</keyword>
<feature type="domain" description="Major facilitator superfamily (MFS) profile" evidence="8">
    <location>
        <begin position="219"/>
        <end position="397"/>
    </location>
</feature>
<feature type="transmembrane region" description="Helical" evidence="7">
    <location>
        <begin position="285"/>
        <end position="303"/>
    </location>
</feature>
<keyword evidence="2" id="KW-0813">Transport</keyword>
<dbReference type="PANTHER" id="PTHR23513:SF6">
    <property type="entry name" value="MAJOR FACILITATOR SUPERFAMILY ASSOCIATED DOMAIN-CONTAINING PROTEIN"/>
    <property type="match status" value="1"/>
</dbReference>